<dbReference type="Pfam" id="PF01564">
    <property type="entry name" value="Spermine_synth"/>
    <property type="match status" value="1"/>
</dbReference>
<evidence type="ECO:0000256" key="4">
    <source>
        <dbReference type="ARBA" id="ARBA00023115"/>
    </source>
</evidence>
<dbReference type="AlphaFoldDB" id="A0A2S9YDX0"/>
<proteinExistence type="inferred from homology"/>
<keyword evidence="5" id="KW-0472">Membrane</keyword>
<dbReference type="PROSITE" id="PS01330">
    <property type="entry name" value="PABS_1"/>
    <property type="match status" value="1"/>
</dbReference>
<keyword evidence="5" id="KW-1133">Transmembrane helix</keyword>
<dbReference type="GO" id="GO:0005886">
    <property type="term" value="C:plasma membrane"/>
    <property type="evidence" value="ECO:0007669"/>
    <property type="project" value="UniProtKB-SubCell"/>
</dbReference>
<dbReference type="UniPathway" id="UPA00248">
    <property type="reaction ID" value="UER00314"/>
</dbReference>
<feature type="transmembrane region" description="Helical" evidence="5">
    <location>
        <begin position="112"/>
        <end position="132"/>
    </location>
</feature>
<comment type="subcellular location">
    <subcellularLocation>
        <location evidence="5">Cell membrane</location>
        <topology evidence="5">Multi-pass membrane protein</topology>
    </subcellularLocation>
</comment>
<feature type="transmembrane region" description="Helical" evidence="5">
    <location>
        <begin position="144"/>
        <end position="167"/>
    </location>
</feature>
<dbReference type="EMBL" id="PVNL01000108">
    <property type="protein sequence ID" value="PRQ03232.1"/>
    <property type="molecule type" value="Genomic_DNA"/>
</dbReference>
<dbReference type="PANTHER" id="PTHR43317:SF1">
    <property type="entry name" value="THERMOSPERMINE SYNTHASE ACAULIS5"/>
    <property type="match status" value="1"/>
</dbReference>
<dbReference type="CDD" id="cd02440">
    <property type="entry name" value="AdoMet_MTases"/>
    <property type="match status" value="1"/>
</dbReference>
<feature type="transmembrane region" description="Helical" evidence="5">
    <location>
        <begin position="51"/>
        <end position="69"/>
    </location>
</feature>
<reference evidence="8 9" key="1">
    <citation type="submission" date="2018-03" db="EMBL/GenBank/DDBJ databases">
        <title>Draft Genome Sequences of the Obligatory Marine Myxobacteria Enhygromyxa salina SWB007.</title>
        <authorList>
            <person name="Poehlein A."/>
            <person name="Moghaddam J.A."/>
            <person name="Harms H."/>
            <person name="Alanjari M."/>
            <person name="Koenig G.M."/>
            <person name="Daniel R."/>
            <person name="Schaeberle T.F."/>
        </authorList>
    </citation>
    <scope>NUCLEOTIDE SEQUENCE [LARGE SCALE GENOMIC DNA]</scope>
    <source>
        <strain evidence="8 9">SWB007</strain>
    </source>
</reference>
<keyword evidence="2 5" id="KW-0808">Transferase</keyword>
<feature type="transmembrane region" description="Helical" evidence="5">
    <location>
        <begin position="204"/>
        <end position="224"/>
    </location>
</feature>
<dbReference type="SUPFAM" id="SSF53335">
    <property type="entry name" value="S-adenosyl-L-methionine-dependent methyltransferases"/>
    <property type="match status" value="1"/>
</dbReference>
<comment type="subunit">
    <text evidence="5">Homodimer or homotetramer.</text>
</comment>
<evidence type="ECO:0000256" key="3">
    <source>
        <dbReference type="ARBA" id="ARBA00023066"/>
    </source>
</evidence>
<comment type="catalytic activity">
    <reaction evidence="5">
        <text>S-adenosyl 3-(methylsulfanyl)propylamine + putrescine = S-methyl-5'-thioadenosine + spermidine + H(+)</text>
        <dbReference type="Rhea" id="RHEA:12721"/>
        <dbReference type="ChEBI" id="CHEBI:15378"/>
        <dbReference type="ChEBI" id="CHEBI:17509"/>
        <dbReference type="ChEBI" id="CHEBI:57443"/>
        <dbReference type="ChEBI" id="CHEBI:57834"/>
        <dbReference type="ChEBI" id="CHEBI:326268"/>
        <dbReference type="EC" id="2.5.1.16"/>
    </reaction>
</comment>
<dbReference type="Gene3D" id="3.40.50.150">
    <property type="entry name" value="Vaccinia Virus protein VP39"/>
    <property type="match status" value="1"/>
</dbReference>
<keyword evidence="4 5" id="KW-0620">Polyamine biosynthesis</keyword>
<evidence type="ECO:0000259" key="7">
    <source>
        <dbReference type="PROSITE" id="PS51006"/>
    </source>
</evidence>
<evidence type="ECO:0000256" key="5">
    <source>
        <dbReference type="HAMAP-Rule" id="MF_00198"/>
    </source>
</evidence>
<dbReference type="PANTHER" id="PTHR43317">
    <property type="entry name" value="THERMOSPERMINE SYNTHASE ACAULIS5"/>
    <property type="match status" value="1"/>
</dbReference>
<evidence type="ECO:0000256" key="2">
    <source>
        <dbReference type="ARBA" id="ARBA00022679"/>
    </source>
</evidence>
<feature type="binding site" evidence="5">
    <location>
        <position position="278"/>
    </location>
    <ligand>
        <name>spermidine</name>
        <dbReference type="ChEBI" id="CHEBI:57834"/>
    </ligand>
</feature>
<feature type="domain" description="PABS" evidence="7">
    <location>
        <begin position="202"/>
        <end position="470"/>
    </location>
</feature>
<dbReference type="GO" id="GO:0008295">
    <property type="term" value="P:spermidine biosynthetic process"/>
    <property type="evidence" value="ECO:0007669"/>
    <property type="project" value="UniProtKB-UniRule"/>
</dbReference>
<gene>
    <name evidence="8" type="primary">speE_4</name>
    <name evidence="5" type="synonym">speE</name>
    <name evidence="8" type="ORF">ENSA7_53090</name>
</gene>
<comment type="similarity">
    <text evidence="1 5">Belongs to the spermidine/spermine synthase family.</text>
</comment>
<dbReference type="EC" id="2.5.1.16" evidence="5"/>
<evidence type="ECO:0000313" key="8">
    <source>
        <dbReference type="EMBL" id="PRQ03232.1"/>
    </source>
</evidence>
<evidence type="ECO:0000256" key="6">
    <source>
        <dbReference type="PROSITE-ProRule" id="PRU00354"/>
    </source>
</evidence>
<dbReference type="HAMAP" id="MF_00198">
    <property type="entry name" value="Spermidine_synth"/>
    <property type="match status" value="1"/>
</dbReference>
<feature type="active site" description="Proton acceptor" evidence="5 6">
    <location>
        <position position="391"/>
    </location>
</feature>
<feature type="transmembrane region" description="Helical" evidence="5">
    <location>
        <begin position="173"/>
        <end position="192"/>
    </location>
</feature>
<evidence type="ECO:0000256" key="1">
    <source>
        <dbReference type="ARBA" id="ARBA00007867"/>
    </source>
</evidence>
<accession>A0A2S9YDX0</accession>
<keyword evidence="5" id="KW-1003">Cell membrane</keyword>
<dbReference type="OrthoDB" id="9793120at2"/>
<feature type="binding site" evidence="5">
    <location>
        <begin position="361"/>
        <end position="362"/>
    </location>
    <ligand>
        <name>S-methyl-5'-thioadenosine</name>
        <dbReference type="ChEBI" id="CHEBI:17509"/>
    </ligand>
</feature>
<dbReference type="GO" id="GO:0004766">
    <property type="term" value="F:spermidine synthase activity"/>
    <property type="evidence" value="ECO:0007669"/>
    <property type="project" value="UniProtKB-UniRule"/>
</dbReference>
<dbReference type="GO" id="GO:0010487">
    <property type="term" value="F:thermospermine synthase activity"/>
    <property type="evidence" value="ECO:0007669"/>
    <property type="project" value="UniProtKB-ARBA"/>
</dbReference>
<comment type="caution">
    <text evidence="8">The sequence shown here is derived from an EMBL/GenBank/DDBJ whole genome shotgun (WGS) entry which is preliminary data.</text>
</comment>
<evidence type="ECO:0000313" key="9">
    <source>
        <dbReference type="Proteomes" id="UP000238823"/>
    </source>
</evidence>
<keyword evidence="3 5" id="KW-0745">Spermidine biosynthesis</keyword>
<dbReference type="Proteomes" id="UP000238823">
    <property type="component" value="Unassembled WGS sequence"/>
</dbReference>
<dbReference type="RefSeq" id="WP_106092197.1">
    <property type="nucleotide sequence ID" value="NZ_PVNL01000108.1"/>
</dbReference>
<comment type="function">
    <text evidence="5">Catalyzes the irreversible transfer of a propylamine group from the amino donor S-adenosylmethioninamine (decarboxy-AdoMet) to putrescine (1,4-diaminobutane) to yield spermidine.</text>
</comment>
<feature type="transmembrane region" description="Helical" evidence="5">
    <location>
        <begin position="81"/>
        <end position="106"/>
    </location>
</feature>
<dbReference type="PROSITE" id="PS51006">
    <property type="entry name" value="PABS_2"/>
    <property type="match status" value="1"/>
</dbReference>
<organism evidence="8 9">
    <name type="scientific">Enhygromyxa salina</name>
    <dbReference type="NCBI Taxonomy" id="215803"/>
    <lineage>
        <taxon>Bacteria</taxon>
        <taxon>Pseudomonadati</taxon>
        <taxon>Myxococcota</taxon>
        <taxon>Polyangia</taxon>
        <taxon>Nannocystales</taxon>
        <taxon>Nannocystaceae</taxon>
        <taxon>Enhygromyxa</taxon>
    </lineage>
</organism>
<protein>
    <recommendedName>
        <fullName evidence="5">Polyamine aminopropyltransferase</fullName>
    </recommendedName>
    <alternativeName>
        <fullName evidence="5">Putrescine aminopropyltransferase</fullName>
        <shortName evidence="5">PAPT</shortName>
    </alternativeName>
    <alternativeName>
        <fullName evidence="5">Spermidine synthase</fullName>
        <shortName evidence="5">SPDS</shortName>
        <shortName evidence="5">SPDSY</shortName>
        <ecNumber evidence="5">2.5.1.16</ecNumber>
    </alternativeName>
</protein>
<feature type="transmembrane region" description="Helical" evidence="5">
    <location>
        <begin position="18"/>
        <end position="45"/>
    </location>
</feature>
<dbReference type="NCBIfam" id="NF002956">
    <property type="entry name" value="PRK03612.1"/>
    <property type="match status" value="1"/>
</dbReference>
<feature type="binding site" evidence="5">
    <location>
        <position position="307"/>
    </location>
    <ligand>
        <name>spermidine</name>
        <dbReference type="ChEBI" id="CHEBI:57834"/>
    </ligand>
</feature>
<comment type="pathway">
    <text evidence="5">Amine and polyamine biosynthesis; spermidine biosynthesis; spermidine from putrescine: step 1/1.</text>
</comment>
<dbReference type="InterPro" id="IPR030373">
    <property type="entry name" value="PABS_CS"/>
</dbReference>
<feature type="binding site" evidence="5">
    <location>
        <position position="248"/>
    </location>
    <ligand>
        <name>S-methyl-5'-thioadenosine</name>
        <dbReference type="ChEBI" id="CHEBI:17509"/>
    </ligand>
</feature>
<keyword evidence="5" id="KW-0812">Transmembrane</keyword>
<name>A0A2S9YDX0_9BACT</name>
<dbReference type="InterPro" id="IPR029063">
    <property type="entry name" value="SAM-dependent_MTases_sf"/>
</dbReference>
<dbReference type="InterPro" id="IPR030374">
    <property type="entry name" value="PABS"/>
</dbReference>
<sequence length="542" mass="59406">MTEPVDAPVAAPSPSTRLLLFCVLVVATCGLVYELITATMASYLLGDSVTQFSLVIGVYLSAMGLGSWLSRFVEHRLVNRFVHVQLIIAVVGGFSAPALFLGFSVLDDIRPVLFAILIIIGTLVGLEIPLLMRLMPGKQQLKDLVARVLAFDYIGALLASIAFPLVLLPWLGLVRTSLLFGSLNAAVALWSARAFVDQLVRPRLVTAQALIVLLGTLSCLIVGGEIETFGERQLYESPVIFSQKTRYQRLTITRWSDDVRLYIDGNLQFSSADEHRYHESLVHPAFAAREQLASGPARRVLVLGGGDGLAVRELLRYPGVDRVDLVDLDPEMTRLFRETPALTELNADSLADPRVVVHNADAMRWLEQQRGGGGGGGGEAGLAPWDIVVIDLPDPNNLSLGKLYTRAFYRLVRAVLAPDGVAVVQSTSPYLSPRAFWCIVATLDAADMHPLPYHAHVPSFGDWGFTLAARSPLRPPPGLAFELPQPEALRFLSPELVPTLFAFPADQRPREVEINRLDTQMLVNYYDQDLHSFGPLTRRAGS</sequence>
<comment type="caution">
    <text evidence="5">Lacks conserved residue(s) required for the propagation of feature annotation.</text>
</comment>
<dbReference type="InterPro" id="IPR001045">
    <property type="entry name" value="Spermi_synthase"/>
</dbReference>
<feature type="binding site" evidence="5">
    <location>
        <position position="327"/>
    </location>
    <ligand>
        <name>S-methyl-5'-thioadenosine</name>
        <dbReference type="ChEBI" id="CHEBI:17509"/>
    </ligand>
</feature>